<dbReference type="EMBL" id="MF360957">
    <property type="protein sequence ID" value="ASU00071.1"/>
    <property type="molecule type" value="Genomic_DNA"/>
</dbReference>
<gene>
    <name evidence="2" type="primary">249</name>
    <name evidence="2" type="ORF">PBI_PBS1_249</name>
</gene>
<accession>A0A223LE82</accession>
<evidence type="ECO:0000256" key="1">
    <source>
        <dbReference type="SAM" id="MobiDB-lite"/>
    </source>
</evidence>
<organism evidence="2 3">
    <name type="scientific">Bacillus phage PBS1</name>
    <dbReference type="NCBI Taxonomy" id="2884423"/>
    <lineage>
        <taxon>Viruses</taxon>
        <taxon>Duplodnaviria</taxon>
        <taxon>Heunggongvirae</taxon>
        <taxon>Uroviricota</taxon>
        <taxon>Caudoviricetes</taxon>
        <taxon>Takahashivirus</taxon>
        <taxon>Bacillus phage PBS1</taxon>
    </lineage>
</organism>
<proteinExistence type="predicted"/>
<evidence type="ECO:0000313" key="2">
    <source>
        <dbReference type="EMBL" id="ASU00071.1"/>
    </source>
</evidence>
<name>A0A223LE82_BPPB1</name>
<dbReference type="RefSeq" id="YP_009664450.1">
    <property type="nucleotide sequence ID" value="NC_043027.1"/>
</dbReference>
<feature type="region of interest" description="Disordered" evidence="1">
    <location>
        <begin position="1"/>
        <end position="21"/>
    </location>
</feature>
<reference evidence="2 3" key="1">
    <citation type="submission" date="2017-06" db="EMBL/GenBank/DDBJ databases">
        <authorList>
            <person name="Russell D.A."/>
            <person name="Jacobs-Sera D."/>
            <person name="Duda R."/>
            <person name="Hatfull G.F."/>
            <person name="Hendrix R.W."/>
        </authorList>
    </citation>
    <scope>NUCLEOTIDE SEQUENCE [LARGE SCALE GENOMIC DNA]</scope>
</reference>
<dbReference type="Proteomes" id="UP000226236">
    <property type="component" value="Segment"/>
</dbReference>
<keyword evidence="3" id="KW-1185">Reference proteome</keyword>
<evidence type="ECO:0000313" key="3">
    <source>
        <dbReference type="Proteomes" id="UP000226236"/>
    </source>
</evidence>
<sequence length="91" mass="10108">MATTTGPTYNSVGSTSSSFKQPRQKMWGVFSRPNSQDGAKYWELTLLTNSLQEAKEKVNDWLKNPPTGQYAQAGLNNIILCEVVPVDMEVI</sequence>
<protein>
    <submittedName>
        <fullName evidence="2">Uncharacterized protein</fullName>
    </submittedName>
</protein>
<dbReference type="GeneID" id="40524482"/>